<sequence>MSIERGWDSCQWVTSHDGVEIRHQPPRGAVILSKSPDTILLDRNSHGESSSNTFVIVLISVILIFGTALVVLFLVLGGDPPPNEFICTVGAFALFDNMYPPDGLCNYLFYAHALVSNGSVLAVEVDASWQQFKAHVKTYTMTQGGISFDARYIQPQAFDNQNTKNALNNLAAHNIMHYGILNIVRRLKDFDTYVDKAKQAIQKLKAIQGTDASRRLIMAIGLHDYNEPNAWERYRAAFRTAVEKTMADTVIAISSTGWIENEQNCYSAPTSVLDSMRLQDPARTIAKSYPDLKTHAALVAANVMYNKNTTRLGLSLEMGTLLYVLNATEMNIKKKSYRPCKQFYLTQADTVDCQGLTDSELLAGGMRYGSPLTAANMVLSWEDEDSLQEKLNGLKTSINLRPGLSWLLYDVHLGDLSSRCSTDAFERVQLVKDNLVP</sequence>
<reference evidence="1" key="1">
    <citation type="submission" date="2020-05" db="EMBL/GenBank/DDBJ databases">
        <title>Large-scale comparative analyses of tick genomes elucidate their genetic diversity and vector capacities.</title>
        <authorList>
            <person name="Jia N."/>
            <person name="Wang J."/>
            <person name="Shi W."/>
            <person name="Du L."/>
            <person name="Sun Y."/>
            <person name="Zhan W."/>
            <person name="Jiang J."/>
            <person name="Wang Q."/>
            <person name="Zhang B."/>
            <person name="Ji P."/>
            <person name="Sakyi L.B."/>
            <person name="Cui X."/>
            <person name="Yuan T."/>
            <person name="Jiang B."/>
            <person name="Yang W."/>
            <person name="Lam T.T.-Y."/>
            <person name="Chang Q."/>
            <person name="Ding S."/>
            <person name="Wang X."/>
            <person name="Zhu J."/>
            <person name="Ruan X."/>
            <person name="Zhao L."/>
            <person name="Wei J."/>
            <person name="Que T."/>
            <person name="Du C."/>
            <person name="Cheng J."/>
            <person name="Dai P."/>
            <person name="Han X."/>
            <person name="Huang E."/>
            <person name="Gao Y."/>
            <person name="Liu J."/>
            <person name="Shao H."/>
            <person name="Ye R."/>
            <person name="Li L."/>
            <person name="Wei W."/>
            <person name="Wang X."/>
            <person name="Wang C."/>
            <person name="Yang T."/>
            <person name="Huo Q."/>
            <person name="Li W."/>
            <person name="Guo W."/>
            <person name="Chen H."/>
            <person name="Zhou L."/>
            <person name="Ni X."/>
            <person name="Tian J."/>
            <person name="Zhou Y."/>
            <person name="Sheng Y."/>
            <person name="Liu T."/>
            <person name="Pan Y."/>
            <person name="Xia L."/>
            <person name="Li J."/>
            <person name="Zhao F."/>
            <person name="Cao W."/>
        </authorList>
    </citation>
    <scope>NUCLEOTIDE SEQUENCE</scope>
    <source>
        <strain evidence="1">Dsil-2018</strain>
    </source>
</reference>
<gene>
    <name evidence="1" type="ORF">HPB49_021245</name>
</gene>
<dbReference type="EMBL" id="CM023476">
    <property type="protein sequence ID" value="KAH7942146.1"/>
    <property type="molecule type" value="Genomic_DNA"/>
</dbReference>
<comment type="caution">
    <text evidence="1">The sequence shown here is derived from an EMBL/GenBank/DDBJ whole genome shotgun (WGS) entry which is preliminary data.</text>
</comment>
<evidence type="ECO:0000313" key="2">
    <source>
        <dbReference type="Proteomes" id="UP000821865"/>
    </source>
</evidence>
<proteinExistence type="predicted"/>
<accession>A0ACB8CHH6</accession>
<protein>
    <submittedName>
        <fullName evidence="1">Uncharacterized protein</fullName>
    </submittedName>
</protein>
<keyword evidence="2" id="KW-1185">Reference proteome</keyword>
<evidence type="ECO:0000313" key="1">
    <source>
        <dbReference type="EMBL" id="KAH7942146.1"/>
    </source>
</evidence>
<organism evidence="1 2">
    <name type="scientific">Dermacentor silvarum</name>
    <name type="common">Tick</name>
    <dbReference type="NCBI Taxonomy" id="543639"/>
    <lineage>
        <taxon>Eukaryota</taxon>
        <taxon>Metazoa</taxon>
        <taxon>Ecdysozoa</taxon>
        <taxon>Arthropoda</taxon>
        <taxon>Chelicerata</taxon>
        <taxon>Arachnida</taxon>
        <taxon>Acari</taxon>
        <taxon>Parasitiformes</taxon>
        <taxon>Ixodida</taxon>
        <taxon>Ixodoidea</taxon>
        <taxon>Ixodidae</taxon>
        <taxon>Rhipicephalinae</taxon>
        <taxon>Dermacentor</taxon>
    </lineage>
</organism>
<name>A0ACB8CHH6_DERSI</name>
<dbReference type="Proteomes" id="UP000821865">
    <property type="component" value="Chromosome 7"/>
</dbReference>